<organism evidence="1 2">
    <name type="scientific">Paragonimus skrjabini miyazakii</name>
    <dbReference type="NCBI Taxonomy" id="59628"/>
    <lineage>
        <taxon>Eukaryota</taxon>
        <taxon>Metazoa</taxon>
        <taxon>Spiralia</taxon>
        <taxon>Lophotrochozoa</taxon>
        <taxon>Platyhelminthes</taxon>
        <taxon>Trematoda</taxon>
        <taxon>Digenea</taxon>
        <taxon>Plagiorchiida</taxon>
        <taxon>Troglotremata</taxon>
        <taxon>Troglotrematidae</taxon>
        <taxon>Paragonimus</taxon>
    </lineage>
</organism>
<evidence type="ECO:0000313" key="2">
    <source>
        <dbReference type="Proteomes" id="UP000822476"/>
    </source>
</evidence>
<reference evidence="1" key="1">
    <citation type="submission" date="2019-07" db="EMBL/GenBank/DDBJ databases">
        <title>Annotation for the trematode Paragonimus miyazaki's.</title>
        <authorList>
            <person name="Choi Y.-J."/>
        </authorList>
    </citation>
    <scope>NUCLEOTIDE SEQUENCE</scope>
    <source>
        <strain evidence="1">Japan</strain>
    </source>
</reference>
<proteinExistence type="predicted"/>
<name>A0A8S9YGJ9_9TREM</name>
<keyword evidence="2" id="KW-1185">Reference proteome</keyword>
<evidence type="ECO:0000313" key="1">
    <source>
        <dbReference type="EMBL" id="KAF7234333.1"/>
    </source>
</evidence>
<dbReference type="EMBL" id="JTDE01010306">
    <property type="protein sequence ID" value="KAF7234333.1"/>
    <property type="molecule type" value="Genomic_DNA"/>
</dbReference>
<dbReference type="Proteomes" id="UP000822476">
    <property type="component" value="Unassembled WGS sequence"/>
</dbReference>
<feature type="non-terminal residue" evidence="1">
    <location>
        <position position="1202"/>
    </location>
</feature>
<dbReference type="OrthoDB" id="10576048at2759"/>
<gene>
    <name evidence="1" type="ORF">EG68_12075</name>
</gene>
<sequence>MVLYTSRSGYNLLSSVHETLIEWTKGNPIEARFKGKLRGGIRAVRVVMMHEAVHVVNSRLSIRVFNRTNICNPMFRCEKKTHIQGTYTPSDTMFCNQTSNRIEITQLQITDTGWYRCDYPSASERLLDEYYVIILPSQDDVKIYLTMSPIIDRHKCHDDYPYVDFLGRPYIRGAQKLIINCAYRFSTSLDNYDGSSFVHMHAVSKAELPFKQLNTTTFHFGDTFVKINSYEIDGEFVRGEVTEQLVECIHHYQPVFDVVRNHTPVDERLALIRSVKHVYATVGKRPIIVQASISTTDSQLTILLRQPNASVFEAESFKPIMRTDKTKEGFLKGEFIALHYPHDGWASVWKLTQHDAIVKDEQCKTESELIRDRSHPVLKHSPELKQSHTLIAMQVNFGCMITPDTIGLVLSVFNNDDVTKTNLTVEQNFRNQLIAQTAASLKSQVNANDLVISPTGDSNSAHRYVRFQVGWEATVCAGMDVAMYWKTENGTVDQSECLYQTNLRDTQQLVQNGFEKIASSLLGYFNLTKSQVTQFDSGLYMCRACVNCTSTPLGPARRLVVFPNSEEIHIRFKFKPLAKLPDNTPIPLSGQTVQVYCSIILSYGIQTAAKFILRYETYVVSTQTYMQLPHQHLKIDKINTKMGINLTTVFIIKGAQPVDYWNHTRITCTLEFHKLVRDSFDTFKPKGTPSISRSHILFVKERMQARLLLQLTDVNHPELQRRLRILDSSNVNQSLYNESVRPVTVSEGWVSIKHTVFAGIPHGVIKTWCVYRYGTHAGLDECPHSDEDSLPTGIERLEIYRQARGRNFKTTTANCVFLPEHVGLVSTVLNAYDHTLTIEREEIVVKQQILDWFLKADKAKLLPIAATVDGQQVSTEPHYQLVKLDPKWTSVLSIGDTVQMHGLAPKNDANHICCERANASSEHNRKSPAGFSISLTGKPYEYVLWRKKLAYSDSGIYSCGDCSTKSSIPRTGFAPRDLFVLPAHDMFSIHLHHRPLQKDTEFRPGFTQWLRGNLPVLYSDQTASVRCTHVLSPFWKLRPTISLSYMVFESTTLYNLTYDSVEETEFEMMQDFQLQLVRSFSITAPQPHEQVNALYVTCTFNFENMGNVTKDVQGFMEPLVEERTQRIAYQVLMAPTIFDEHLVTSKPALFERFLHKGQFNWTSVDFHKTGSQKRLIEEHVWISVSLQRGIPAGPIELWTYHV</sequence>
<dbReference type="AlphaFoldDB" id="A0A8S9YGJ9"/>
<protein>
    <recommendedName>
        <fullName evidence="3">Ig-like domain-containing protein</fullName>
    </recommendedName>
</protein>
<evidence type="ECO:0008006" key="3">
    <source>
        <dbReference type="Google" id="ProtNLM"/>
    </source>
</evidence>
<accession>A0A8S9YGJ9</accession>
<comment type="caution">
    <text evidence="1">The sequence shown here is derived from an EMBL/GenBank/DDBJ whole genome shotgun (WGS) entry which is preliminary data.</text>
</comment>